<dbReference type="EMBL" id="CU459003">
    <property type="protein sequence ID" value="CAM74037.1"/>
    <property type="molecule type" value="Genomic_DNA"/>
</dbReference>
<dbReference type="AlphaFoldDB" id="A4TTT0"/>
<reference evidence="1" key="1">
    <citation type="journal article" date="2007" name="J. Bacteriol.">
        <title>Comparative genome analysis of four magnetotactic bacteria reveals a complex set of group-specific genes implicated in magnetosome biomineralization and function.</title>
        <authorList>
            <person name="Richter M."/>
            <person name="Kube M."/>
            <person name="Bazylinski D.A."/>
            <person name="Lombardot T."/>
            <person name="Gloeckner F.O."/>
            <person name="Reinhardt R."/>
            <person name="Schueler D."/>
        </authorList>
    </citation>
    <scope>NUCLEOTIDE SEQUENCE</scope>
    <source>
        <strain evidence="1">MSR-1</strain>
    </source>
</reference>
<sequence length="35" mass="3786">MDINKKAPEPRGPLPFQPRNGVEQALVLNLAFPGA</sequence>
<gene>
    <name evidence="1" type="ORF">MGR_1716</name>
</gene>
<proteinExistence type="predicted"/>
<evidence type="ECO:0000313" key="1">
    <source>
        <dbReference type="EMBL" id="CAM74037.1"/>
    </source>
</evidence>
<accession>A4TTT0</accession>
<organism evidence="1">
    <name type="scientific">Magnetospirillum gryphiswaldense</name>
    <dbReference type="NCBI Taxonomy" id="55518"/>
    <lineage>
        <taxon>Bacteria</taxon>
        <taxon>Pseudomonadati</taxon>
        <taxon>Pseudomonadota</taxon>
        <taxon>Alphaproteobacteria</taxon>
        <taxon>Rhodospirillales</taxon>
        <taxon>Rhodospirillaceae</taxon>
        <taxon>Magnetospirillum</taxon>
    </lineage>
</organism>
<name>A4TTT0_9PROT</name>
<protein>
    <submittedName>
        <fullName evidence="1">Uncharacterized protein</fullName>
    </submittedName>
</protein>